<organism evidence="1 2">
    <name type="scientific">Trifolium pratense</name>
    <name type="common">Red clover</name>
    <dbReference type="NCBI Taxonomy" id="57577"/>
    <lineage>
        <taxon>Eukaryota</taxon>
        <taxon>Viridiplantae</taxon>
        <taxon>Streptophyta</taxon>
        <taxon>Embryophyta</taxon>
        <taxon>Tracheophyta</taxon>
        <taxon>Spermatophyta</taxon>
        <taxon>Magnoliopsida</taxon>
        <taxon>eudicotyledons</taxon>
        <taxon>Gunneridae</taxon>
        <taxon>Pentapetalae</taxon>
        <taxon>rosids</taxon>
        <taxon>fabids</taxon>
        <taxon>Fabales</taxon>
        <taxon>Fabaceae</taxon>
        <taxon>Papilionoideae</taxon>
        <taxon>50 kb inversion clade</taxon>
        <taxon>NPAAA clade</taxon>
        <taxon>Hologalegina</taxon>
        <taxon>IRL clade</taxon>
        <taxon>Trifolieae</taxon>
        <taxon>Trifolium</taxon>
    </lineage>
</organism>
<gene>
    <name evidence="1" type="ORF">MILVUS5_LOCUS12616</name>
</gene>
<proteinExistence type="predicted"/>
<accession>A0ACB0JEC0</accession>
<keyword evidence="2" id="KW-1185">Reference proteome</keyword>
<dbReference type="Proteomes" id="UP001177021">
    <property type="component" value="Unassembled WGS sequence"/>
</dbReference>
<sequence>MDPLNIEDETVRFSFEDEMDPLKIEDETVDPLRNKDTMDLIMDMSKKRQEARIDWPKGIEFGRRRGNLNNWMLDDDVMMPKEKKKKCVLIGLNHPRMINNNDVKEKILRMKVKLMELRGFTEDNITLMMMDQDEEEKNLQPTDFNIRHTLTSLIAYARRGDILYIHLIAYGSSEGRIITSDKYHIHDSFFRGLIIVACQQGLNLTLVSDCLIEPLAASSLTEEKTRPIALFPLLGGDITLEEGRKKLMEFFTRKHQPCLVGFKVLHATNLSYVDILNTPNEEKKKDDDSYSGVILLTPFPPVQNAATFPNSFPSVSELFIPPPNRLTNHTPYGVLTDAILDVFEETHGQVTNLELAQKAMKKLGGGITPTLRCSDHNHAYSPFLC</sequence>
<comment type="caution">
    <text evidence="1">The sequence shown here is derived from an EMBL/GenBank/DDBJ whole genome shotgun (WGS) entry which is preliminary data.</text>
</comment>
<evidence type="ECO:0000313" key="2">
    <source>
        <dbReference type="Proteomes" id="UP001177021"/>
    </source>
</evidence>
<name>A0ACB0JEC0_TRIPR</name>
<evidence type="ECO:0000313" key="1">
    <source>
        <dbReference type="EMBL" id="CAJ2643356.1"/>
    </source>
</evidence>
<reference evidence="1" key="1">
    <citation type="submission" date="2023-10" db="EMBL/GenBank/DDBJ databases">
        <authorList>
            <person name="Rodriguez Cubillos JULIANA M."/>
            <person name="De Vega J."/>
        </authorList>
    </citation>
    <scope>NUCLEOTIDE SEQUENCE</scope>
</reference>
<protein>
    <submittedName>
        <fullName evidence="1">Uncharacterized protein</fullName>
    </submittedName>
</protein>
<dbReference type="EMBL" id="CASHSV030000034">
    <property type="protein sequence ID" value="CAJ2643356.1"/>
    <property type="molecule type" value="Genomic_DNA"/>
</dbReference>